<dbReference type="PANTHER" id="PTHR33755">
    <property type="entry name" value="TOXIN PARE1-RELATED"/>
    <property type="match status" value="1"/>
</dbReference>
<dbReference type="InterPro" id="IPR035093">
    <property type="entry name" value="RelE/ParE_toxin_dom_sf"/>
</dbReference>
<dbReference type="OrthoDB" id="9798046at2"/>
<comment type="caution">
    <text evidence="3">The sequence shown here is derived from an EMBL/GenBank/DDBJ whole genome shotgun (WGS) entry which is preliminary data.</text>
</comment>
<dbReference type="PANTHER" id="PTHR33755:SF5">
    <property type="entry name" value="TYPE II TOXIN-ANTITOXIN SYSTEM RELE_PARE FAMILY TOXIN"/>
    <property type="match status" value="1"/>
</dbReference>
<accession>A0A2S6H477</accession>
<dbReference type="RefSeq" id="WP_104423085.1">
    <property type="nucleotide sequence ID" value="NZ_PTIY01000004.1"/>
</dbReference>
<sequence>MAQIIWTEPALSDLNEIAEYIALDKLDAARRLVKQVFSSADRLEQFPESGRIPPELENSKYREIIVGPCRIFYRVDQGKVYILYVMRGERQLRKYLLDELAQATRQPINI</sequence>
<dbReference type="Proteomes" id="UP000238071">
    <property type="component" value="Unassembled WGS sequence"/>
</dbReference>
<dbReference type="Gene3D" id="3.30.2310.20">
    <property type="entry name" value="RelE-like"/>
    <property type="match status" value="1"/>
</dbReference>
<dbReference type="Pfam" id="PF05016">
    <property type="entry name" value="ParE_toxin"/>
    <property type="match status" value="1"/>
</dbReference>
<evidence type="ECO:0000256" key="2">
    <source>
        <dbReference type="ARBA" id="ARBA00022649"/>
    </source>
</evidence>
<proteinExistence type="inferred from homology"/>
<protein>
    <submittedName>
        <fullName evidence="3">Toxin ParE1/3/4</fullName>
    </submittedName>
</protein>
<dbReference type="SUPFAM" id="SSF143011">
    <property type="entry name" value="RelE-like"/>
    <property type="match status" value="1"/>
</dbReference>
<organism evidence="3 4">
    <name type="scientific">Methylobacter tundripaludum</name>
    <dbReference type="NCBI Taxonomy" id="173365"/>
    <lineage>
        <taxon>Bacteria</taxon>
        <taxon>Pseudomonadati</taxon>
        <taxon>Pseudomonadota</taxon>
        <taxon>Gammaproteobacteria</taxon>
        <taxon>Methylococcales</taxon>
        <taxon>Methylococcaceae</taxon>
        <taxon>Methylobacter</taxon>
    </lineage>
</organism>
<keyword evidence="2" id="KW-1277">Toxin-antitoxin system</keyword>
<reference evidence="3 4" key="1">
    <citation type="submission" date="2018-02" db="EMBL/GenBank/DDBJ databases">
        <title>Subsurface microbial communities from deep shales in Ohio and West Virginia, USA.</title>
        <authorList>
            <person name="Wrighton K."/>
        </authorList>
    </citation>
    <scope>NUCLEOTIDE SEQUENCE [LARGE SCALE GENOMIC DNA]</scope>
    <source>
        <strain evidence="3 4">OWC-G53F</strain>
    </source>
</reference>
<gene>
    <name evidence="3" type="ORF">B0F88_10477</name>
</gene>
<keyword evidence="4" id="KW-1185">Reference proteome</keyword>
<dbReference type="InterPro" id="IPR051803">
    <property type="entry name" value="TA_system_RelE-like_toxin"/>
</dbReference>
<dbReference type="EMBL" id="PTIY01000004">
    <property type="protein sequence ID" value="PPK72285.1"/>
    <property type="molecule type" value="Genomic_DNA"/>
</dbReference>
<evidence type="ECO:0000313" key="3">
    <source>
        <dbReference type="EMBL" id="PPK72285.1"/>
    </source>
</evidence>
<dbReference type="InterPro" id="IPR007712">
    <property type="entry name" value="RelE/ParE_toxin"/>
</dbReference>
<comment type="similarity">
    <text evidence="1">Belongs to the RelE toxin family.</text>
</comment>
<name>A0A2S6H477_9GAMM</name>
<evidence type="ECO:0000313" key="4">
    <source>
        <dbReference type="Proteomes" id="UP000238071"/>
    </source>
</evidence>
<dbReference type="AlphaFoldDB" id="A0A2S6H477"/>
<evidence type="ECO:0000256" key="1">
    <source>
        <dbReference type="ARBA" id="ARBA00006226"/>
    </source>
</evidence>